<dbReference type="EC" id="3.2.1.39" evidence="3"/>
<evidence type="ECO:0000256" key="4">
    <source>
        <dbReference type="ARBA" id="ARBA00022729"/>
    </source>
</evidence>
<evidence type="ECO:0000259" key="10">
    <source>
        <dbReference type="Pfam" id="PF10290"/>
    </source>
</evidence>
<dbReference type="PANTHER" id="PTHR31737:SF3">
    <property type="entry name" value="CELL WALL PROTEIN YJL171C"/>
    <property type="match status" value="1"/>
</dbReference>
<evidence type="ECO:0000313" key="11">
    <source>
        <dbReference type="EMBL" id="CAK9440401.1"/>
    </source>
</evidence>
<feature type="signal peptide" evidence="8">
    <location>
        <begin position="1"/>
        <end position="19"/>
    </location>
</feature>
<evidence type="ECO:0000256" key="1">
    <source>
        <dbReference type="ARBA" id="ARBA00000382"/>
    </source>
</evidence>
<keyword evidence="6" id="KW-0326">Glycosidase</keyword>
<evidence type="ECO:0000256" key="8">
    <source>
        <dbReference type="SAM" id="SignalP"/>
    </source>
</evidence>
<keyword evidence="4 8" id="KW-0732">Signal</keyword>
<gene>
    <name evidence="11" type="ORF">LODBEIA_P45010</name>
</gene>
<evidence type="ECO:0000256" key="3">
    <source>
        <dbReference type="ARBA" id="ARBA00012780"/>
    </source>
</evidence>
<dbReference type="InterPro" id="IPR018805">
    <property type="entry name" value="YJL171C/Tos1_C"/>
</dbReference>
<name>A0ABP0ZV58_9ASCO</name>
<sequence>MLKVVASLLLASLSSVVLAKDAVELLQFENFGYSGGYSPVVALNDIYSDDCSCQLASQRTTFSGANTPLNEEVSVHFRGPLVLNKFASYVSSGYVYGDDNSGNWTRLSYYDADSGASENVTFLTRAGRNSSCLGLGLTFADEDGVSQADSSTVLAKDTLINSNQEYVIFTNISCGSSSTTGDCGVYRPDIPAYHGFYGTEKMFLFEFQMPNETHSPWDVANYNMPAIWLLNAQIPRTAQYSNNVNCSCWRSGCGEFDIFEIMNQTEYTHLYSTIHDYQGTGEIESGLAISSYIERDLTGTMVGGVSFDSNGDATVWVSNSTSFDEQVAAKDVNSWAKGVKEAATTTLASASLASSTASSKSSPKKGDGYAYTPSFLVNMIAAVLTIWVI</sequence>
<proteinExistence type="inferred from homology"/>
<dbReference type="EMBL" id="OZ022409">
    <property type="protein sequence ID" value="CAK9440401.1"/>
    <property type="molecule type" value="Genomic_DNA"/>
</dbReference>
<reference evidence="11 12" key="1">
    <citation type="submission" date="2024-03" db="EMBL/GenBank/DDBJ databases">
        <authorList>
            <person name="Brejova B."/>
        </authorList>
    </citation>
    <scope>NUCLEOTIDE SEQUENCE [LARGE SCALE GENOMIC DNA]</scope>
    <source>
        <strain evidence="11 12">CBS 14171</strain>
    </source>
</reference>
<organism evidence="11 12">
    <name type="scientific">Lodderomyces beijingensis</name>
    <dbReference type="NCBI Taxonomy" id="1775926"/>
    <lineage>
        <taxon>Eukaryota</taxon>
        <taxon>Fungi</taxon>
        <taxon>Dikarya</taxon>
        <taxon>Ascomycota</taxon>
        <taxon>Saccharomycotina</taxon>
        <taxon>Pichiomycetes</taxon>
        <taxon>Debaryomycetaceae</taxon>
        <taxon>Candida/Lodderomyces clade</taxon>
        <taxon>Lodderomyces</taxon>
    </lineage>
</organism>
<accession>A0ABP0ZV58</accession>
<dbReference type="RefSeq" id="XP_066831439.1">
    <property type="nucleotide sequence ID" value="XM_066974730.1"/>
</dbReference>
<dbReference type="GeneID" id="92209697"/>
<evidence type="ECO:0000256" key="7">
    <source>
        <dbReference type="ARBA" id="ARBA00023316"/>
    </source>
</evidence>
<evidence type="ECO:0000259" key="9">
    <source>
        <dbReference type="Pfam" id="PF10287"/>
    </source>
</evidence>
<dbReference type="InterPro" id="IPR018807">
    <property type="entry name" value="YJL171C/Tos1_N"/>
</dbReference>
<feature type="chain" id="PRO_5045194645" description="glucan endo-1,3-beta-D-glucosidase" evidence="8">
    <location>
        <begin position="20"/>
        <end position="389"/>
    </location>
</feature>
<evidence type="ECO:0000313" key="12">
    <source>
        <dbReference type="Proteomes" id="UP001497383"/>
    </source>
</evidence>
<keyword evidence="12" id="KW-1185">Reference proteome</keyword>
<evidence type="ECO:0000256" key="2">
    <source>
        <dbReference type="ARBA" id="ARBA00006055"/>
    </source>
</evidence>
<dbReference type="PANTHER" id="PTHR31737">
    <property type="entry name" value="PROTEIN TOS1"/>
    <property type="match status" value="1"/>
</dbReference>
<dbReference type="Pfam" id="PF10287">
    <property type="entry name" value="YJL171C_Tos1_C"/>
    <property type="match status" value="1"/>
</dbReference>
<dbReference type="Proteomes" id="UP001497383">
    <property type="component" value="Chromosome 5"/>
</dbReference>
<protein>
    <recommendedName>
        <fullName evidence="3">glucan endo-1,3-beta-D-glucosidase</fullName>
        <ecNumber evidence="3">3.2.1.39</ecNumber>
    </recommendedName>
</protein>
<comment type="similarity">
    <text evidence="2">Belongs to the PGA52 family.</text>
</comment>
<feature type="domain" description="Cell wall protein YJL171C/Tos1 C-terminal" evidence="9">
    <location>
        <begin position="102"/>
        <end position="335"/>
    </location>
</feature>
<feature type="domain" description="Cell wall protein YJL171C/Tos1 N-terminal" evidence="10">
    <location>
        <begin position="26"/>
        <end position="90"/>
    </location>
</feature>
<comment type="catalytic activity">
    <reaction evidence="1">
        <text>Hydrolysis of (1-&gt;3)-beta-D-glucosidic linkages in (1-&gt;3)-beta-D-glucans.</text>
        <dbReference type="EC" id="3.2.1.39"/>
    </reaction>
</comment>
<evidence type="ECO:0000256" key="5">
    <source>
        <dbReference type="ARBA" id="ARBA00022801"/>
    </source>
</evidence>
<dbReference type="Pfam" id="PF10290">
    <property type="entry name" value="YJL171C_Tos1_N"/>
    <property type="match status" value="1"/>
</dbReference>
<evidence type="ECO:0000256" key="6">
    <source>
        <dbReference type="ARBA" id="ARBA00023295"/>
    </source>
</evidence>
<keyword evidence="7" id="KW-0961">Cell wall biogenesis/degradation</keyword>
<keyword evidence="5" id="KW-0378">Hydrolase</keyword>